<dbReference type="Proteomes" id="UP000552836">
    <property type="component" value="Unassembled WGS sequence"/>
</dbReference>
<dbReference type="Proteomes" id="UP000648663">
    <property type="component" value="Unassembled WGS sequence"/>
</dbReference>
<evidence type="ECO:0000313" key="5">
    <source>
        <dbReference type="Proteomes" id="UP000648663"/>
    </source>
</evidence>
<dbReference type="RefSeq" id="WP_166754613.1">
    <property type="nucleotide sequence ID" value="NZ_BAABJU010000001.1"/>
</dbReference>
<dbReference type="InterPro" id="IPR032330">
    <property type="entry name" value="EF-G-binding_C"/>
</dbReference>
<sequence>MHALTEAAIRRSMVNCSRSEAAALTPPRDLADLDWAALDVLGWRDAKAELRGYLVHEQDGEPLGIALRAADTKMSSRRSAMCLLCHTVQSAADVSLFTARRVGEAGRNGNTVGTYICADLSCASRVTAVLPSAQHLDEELQELVVEEQLVGLRKRLRAFSADVTRR</sequence>
<dbReference type="AlphaFoldDB" id="A0A846LLZ7"/>
<name>A0A846LLZ7_9ACTN</name>
<dbReference type="EMBL" id="BMMI01000001">
    <property type="protein sequence ID" value="GGL52365.1"/>
    <property type="molecule type" value="Genomic_DNA"/>
</dbReference>
<evidence type="ECO:0000259" key="1">
    <source>
        <dbReference type="Pfam" id="PF16571"/>
    </source>
</evidence>
<protein>
    <recommendedName>
        <fullName evidence="1">Elongation factor G-binding protein C-terminal treble-clef zinc-finger domain-containing protein</fullName>
    </recommendedName>
</protein>
<reference evidence="2" key="4">
    <citation type="submission" date="2024-05" db="EMBL/GenBank/DDBJ databases">
        <authorList>
            <person name="Sun Q."/>
            <person name="Zhou Y."/>
        </authorList>
    </citation>
    <scope>NUCLEOTIDE SEQUENCE</scope>
    <source>
        <strain evidence="2">CGMCC 4.5581</strain>
    </source>
</reference>
<evidence type="ECO:0000313" key="2">
    <source>
        <dbReference type="EMBL" id="GGL52365.1"/>
    </source>
</evidence>
<gene>
    <name evidence="3" type="ORF">FB380_001588</name>
    <name evidence="2" type="ORF">GCM10011589_05610</name>
</gene>
<reference evidence="2" key="1">
    <citation type="journal article" date="2014" name="Int. J. Syst. Evol. Microbiol.">
        <title>Complete genome of a new Firmicutes species belonging to the dominant human colonic microbiota ('Ruminococcus bicirculans') reveals two chromosomes and a selective capacity to utilize plant glucans.</title>
        <authorList>
            <consortium name="NISC Comparative Sequencing Program"/>
            <person name="Wegmann U."/>
            <person name="Louis P."/>
            <person name="Goesmann A."/>
            <person name="Henrissat B."/>
            <person name="Duncan S.H."/>
            <person name="Flint H.J."/>
        </authorList>
    </citation>
    <scope>NUCLEOTIDE SEQUENCE</scope>
    <source>
        <strain evidence="2">CGMCC 4.5581</strain>
    </source>
</reference>
<dbReference type="EMBL" id="JAAMPA010000001">
    <property type="protein sequence ID" value="NIH67142.1"/>
    <property type="molecule type" value="Genomic_DNA"/>
</dbReference>
<evidence type="ECO:0000313" key="3">
    <source>
        <dbReference type="EMBL" id="NIH67142.1"/>
    </source>
</evidence>
<accession>A0A846LLZ7</accession>
<organism evidence="3 4">
    <name type="scientific">Modestobacter marinus</name>
    <dbReference type="NCBI Taxonomy" id="477641"/>
    <lineage>
        <taxon>Bacteria</taxon>
        <taxon>Bacillati</taxon>
        <taxon>Actinomycetota</taxon>
        <taxon>Actinomycetes</taxon>
        <taxon>Geodermatophilales</taxon>
        <taxon>Geodermatophilaceae</taxon>
        <taxon>Modestobacter</taxon>
    </lineage>
</organism>
<reference evidence="5" key="2">
    <citation type="journal article" date="2019" name="Int. J. Syst. Evol. Microbiol.">
        <title>The Global Catalogue of Microorganisms (GCM) 10K type strain sequencing project: providing services to taxonomists for standard genome sequencing and annotation.</title>
        <authorList>
            <consortium name="The Broad Institute Genomics Platform"/>
            <consortium name="The Broad Institute Genome Sequencing Center for Infectious Disease"/>
            <person name="Wu L."/>
            <person name="Ma J."/>
        </authorList>
    </citation>
    <scope>NUCLEOTIDE SEQUENCE [LARGE SCALE GENOMIC DNA]</scope>
    <source>
        <strain evidence="5">CGMCC 4.5581</strain>
    </source>
</reference>
<proteinExistence type="predicted"/>
<comment type="caution">
    <text evidence="3">The sequence shown here is derived from an EMBL/GenBank/DDBJ whole genome shotgun (WGS) entry which is preliminary data.</text>
</comment>
<keyword evidence="5" id="KW-1185">Reference proteome</keyword>
<reference evidence="3 4" key="3">
    <citation type="submission" date="2020-02" db="EMBL/GenBank/DDBJ databases">
        <title>Sequencing the genomes of 1000 actinobacteria strains.</title>
        <authorList>
            <person name="Klenk H.-P."/>
        </authorList>
    </citation>
    <scope>NUCLEOTIDE SEQUENCE [LARGE SCALE GENOMIC DNA]</scope>
    <source>
        <strain evidence="3 4">DSM 45201</strain>
    </source>
</reference>
<feature type="domain" description="Elongation factor G-binding protein C-terminal treble-clef zinc-finger" evidence="1">
    <location>
        <begin position="9"/>
        <end position="163"/>
    </location>
</feature>
<evidence type="ECO:0000313" key="4">
    <source>
        <dbReference type="Proteomes" id="UP000552836"/>
    </source>
</evidence>
<dbReference type="Pfam" id="PF16571">
    <property type="entry name" value="FBP_C"/>
    <property type="match status" value="1"/>
</dbReference>